<evidence type="ECO:0000256" key="2">
    <source>
        <dbReference type="ARBA" id="ARBA00022801"/>
    </source>
</evidence>
<keyword evidence="6" id="KW-1185">Reference proteome</keyword>
<dbReference type="InterPro" id="IPR050300">
    <property type="entry name" value="GDXG_lipolytic_enzyme"/>
</dbReference>
<dbReference type="RefSeq" id="WP_092904495.1">
    <property type="nucleotide sequence ID" value="NZ_FOZS01000002.1"/>
</dbReference>
<evidence type="ECO:0000256" key="1">
    <source>
        <dbReference type="ARBA" id="ARBA00010515"/>
    </source>
</evidence>
<dbReference type="PROSITE" id="PS01173">
    <property type="entry name" value="LIPASE_GDXG_HIS"/>
    <property type="match status" value="1"/>
</dbReference>
<dbReference type="EMBL" id="FOZS01000002">
    <property type="protein sequence ID" value="SFS68633.1"/>
    <property type="molecule type" value="Genomic_DNA"/>
</dbReference>
<dbReference type="FunFam" id="3.40.50.1820:FF:000089">
    <property type="entry name" value="Alpha/beta hydrolase"/>
    <property type="match status" value="1"/>
</dbReference>
<comment type="similarity">
    <text evidence="1">Belongs to the 'GDXG' lipolytic enzyme family.</text>
</comment>
<dbReference type="InterPro" id="IPR029058">
    <property type="entry name" value="AB_hydrolase_fold"/>
</dbReference>
<dbReference type="InterPro" id="IPR033140">
    <property type="entry name" value="Lipase_GDXG_put_SER_AS"/>
</dbReference>
<evidence type="ECO:0000313" key="5">
    <source>
        <dbReference type="EMBL" id="SFS68633.1"/>
    </source>
</evidence>
<protein>
    <submittedName>
        <fullName evidence="5">Acetyl esterase</fullName>
    </submittedName>
</protein>
<dbReference type="OrthoDB" id="33195at2157"/>
<accession>A0A1I6RVA2</accession>
<proteinExistence type="inferred from homology"/>
<dbReference type="Proteomes" id="UP000199199">
    <property type="component" value="Unassembled WGS sequence"/>
</dbReference>
<dbReference type="InterPro" id="IPR013094">
    <property type="entry name" value="AB_hydrolase_3"/>
</dbReference>
<dbReference type="AlphaFoldDB" id="A0A1I6RVA2"/>
<dbReference type="InterPro" id="IPR002168">
    <property type="entry name" value="Lipase_GDXG_HIS_AS"/>
</dbReference>
<dbReference type="Pfam" id="PF07859">
    <property type="entry name" value="Abhydrolase_3"/>
    <property type="match status" value="1"/>
</dbReference>
<sequence length="338" mass="36493">MTPSRDGDSRAASRAEEPHPDVRAFLEVYESLDTPDFSEITPEMAREQFTTMLGGGDPAVELPAVEDRSIDAPDGEVPIRLYEPSQDPDPDRPLILYFHGGGWVIGSVDTHDGSCRKLADESGYPVASVDYRLAPEHPFPAGLRDCYAALEWAEAATCDRDTAEAGGGIAADSDRIALAGDSAGGNLAAATALLARDRDGPDIAAQLLIYPVTGDATETESYEENGEGYFLTAEEMAWFEDHYLADDVQRGNVYATPRRAADLSGLPPATILTAGFDPLRDDGAAYADRLEAAGVPVTYHNYDDMIHGFFGMVQEPANFERAHEAYSDAIADLRARLE</sequence>
<dbReference type="PANTHER" id="PTHR48081:SF8">
    <property type="entry name" value="ALPHA_BETA HYDROLASE FOLD-3 DOMAIN-CONTAINING PROTEIN-RELATED"/>
    <property type="match status" value="1"/>
</dbReference>
<reference evidence="6" key="1">
    <citation type="submission" date="2016-10" db="EMBL/GenBank/DDBJ databases">
        <authorList>
            <person name="Varghese N."/>
            <person name="Submissions S."/>
        </authorList>
    </citation>
    <scope>NUCLEOTIDE SEQUENCE [LARGE SCALE GENOMIC DNA]</scope>
    <source>
        <strain evidence="6">DSM 22427</strain>
    </source>
</reference>
<dbReference type="GO" id="GO:0016787">
    <property type="term" value="F:hydrolase activity"/>
    <property type="evidence" value="ECO:0007669"/>
    <property type="project" value="UniProtKB-KW"/>
</dbReference>
<evidence type="ECO:0000259" key="4">
    <source>
        <dbReference type="Pfam" id="PF07859"/>
    </source>
</evidence>
<evidence type="ECO:0000313" key="6">
    <source>
        <dbReference type="Proteomes" id="UP000199199"/>
    </source>
</evidence>
<name>A0A1I6RVA2_9EURY</name>
<feature type="region of interest" description="Disordered" evidence="3">
    <location>
        <begin position="1"/>
        <end position="21"/>
    </location>
</feature>
<dbReference type="SUPFAM" id="SSF53474">
    <property type="entry name" value="alpha/beta-Hydrolases"/>
    <property type="match status" value="1"/>
</dbReference>
<evidence type="ECO:0000256" key="3">
    <source>
        <dbReference type="SAM" id="MobiDB-lite"/>
    </source>
</evidence>
<organism evidence="5 6">
    <name type="scientific">Halostagnicola kamekurae</name>
    <dbReference type="NCBI Taxonomy" id="619731"/>
    <lineage>
        <taxon>Archaea</taxon>
        <taxon>Methanobacteriati</taxon>
        <taxon>Methanobacteriota</taxon>
        <taxon>Stenosarchaea group</taxon>
        <taxon>Halobacteria</taxon>
        <taxon>Halobacteriales</taxon>
        <taxon>Natrialbaceae</taxon>
        <taxon>Halostagnicola</taxon>
    </lineage>
</organism>
<gene>
    <name evidence="5" type="ORF">SAMN04488556_2190</name>
</gene>
<keyword evidence="2" id="KW-0378">Hydrolase</keyword>
<feature type="domain" description="Alpha/beta hydrolase fold-3" evidence="4">
    <location>
        <begin position="95"/>
        <end position="310"/>
    </location>
</feature>
<dbReference type="PANTHER" id="PTHR48081">
    <property type="entry name" value="AB HYDROLASE SUPERFAMILY PROTEIN C4A8.06C"/>
    <property type="match status" value="1"/>
</dbReference>
<dbReference type="Gene3D" id="3.40.50.1820">
    <property type="entry name" value="alpha/beta hydrolase"/>
    <property type="match status" value="1"/>
</dbReference>
<dbReference type="PROSITE" id="PS01174">
    <property type="entry name" value="LIPASE_GDXG_SER"/>
    <property type="match status" value="1"/>
</dbReference>